<comment type="subcellular location">
    <subcellularLocation>
        <location evidence="6">Cytoplasm</location>
    </subcellularLocation>
</comment>
<dbReference type="PANTHER" id="PTHR30111">
    <property type="entry name" value="33 KDA CHAPERONIN"/>
    <property type="match status" value="1"/>
</dbReference>
<proteinExistence type="inferred from homology"/>
<feature type="disulfide bond" description="Redox-active" evidence="6">
    <location>
        <begin position="232"/>
        <end position="234"/>
    </location>
</feature>
<organism evidence="7">
    <name type="scientific">Fervidobacterium thailandense</name>
    <dbReference type="NCBI Taxonomy" id="1008305"/>
    <lineage>
        <taxon>Bacteria</taxon>
        <taxon>Thermotogati</taxon>
        <taxon>Thermotogota</taxon>
        <taxon>Thermotogae</taxon>
        <taxon>Thermotogales</taxon>
        <taxon>Fervidobacteriaceae</taxon>
        <taxon>Fervidobacterium</taxon>
    </lineage>
</organism>
<dbReference type="InterPro" id="IPR016153">
    <property type="entry name" value="Heat_shock_Hsp33_N"/>
</dbReference>
<dbReference type="Gene3D" id="3.90.1280.10">
    <property type="entry name" value="HSP33 redox switch-like"/>
    <property type="match status" value="1"/>
</dbReference>
<reference evidence="7" key="1">
    <citation type="journal article" date="2020" name="mSystems">
        <title>Genome- and Community-Level Interaction Insights into Carbon Utilization and Element Cycling Functions of Hydrothermarchaeota in Hydrothermal Sediment.</title>
        <authorList>
            <person name="Zhou Z."/>
            <person name="Liu Y."/>
            <person name="Xu W."/>
            <person name="Pan J."/>
            <person name="Luo Z.H."/>
            <person name="Li M."/>
        </authorList>
    </citation>
    <scope>NUCLEOTIDE SEQUENCE [LARGE SCALE GENOMIC DNA]</scope>
    <source>
        <strain evidence="7">SpSt-609</strain>
    </source>
</reference>
<dbReference type="SUPFAM" id="SSF118352">
    <property type="entry name" value="HSP33 redox switch-like"/>
    <property type="match status" value="1"/>
</dbReference>
<dbReference type="GO" id="GO:0005737">
    <property type="term" value="C:cytoplasm"/>
    <property type="evidence" value="ECO:0007669"/>
    <property type="project" value="UniProtKB-SubCell"/>
</dbReference>
<evidence type="ECO:0000256" key="2">
    <source>
        <dbReference type="ARBA" id="ARBA00022833"/>
    </source>
</evidence>
<dbReference type="Pfam" id="PF01430">
    <property type="entry name" value="HSP33"/>
    <property type="match status" value="1"/>
</dbReference>
<evidence type="ECO:0000256" key="5">
    <source>
        <dbReference type="ARBA" id="ARBA00023284"/>
    </source>
</evidence>
<keyword evidence="5 6" id="KW-0676">Redox-active center</keyword>
<dbReference type="GO" id="GO:0042026">
    <property type="term" value="P:protein refolding"/>
    <property type="evidence" value="ECO:0007669"/>
    <property type="project" value="TreeGrafter"/>
</dbReference>
<dbReference type="CDD" id="cd00498">
    <property type="entry name" value="Hsp33"/>
    <property type="match status" value="1"/>
</dbReference>
<accession>A0A7C5VPX8</accession>
<dbReference type="AlphaFoldDB" id="A0A7C5VPX8"/>
<gene>
    <name evidence="6" type="primary">hslO</name>
    <name evidence="7" type="ORF">ENT77_06095</name>
</gene>
<evidence type="ECO:0000313" key="7">
    <source>
        <dbReference type="EMBL" id="HGU40751.1"/>
    </source>
</evidence>
<protein>
    <recommendedName>
        <fullName evidence="6">33 kDa chaperonin</fullName>
    </recommendedName>
    <alternativeName>
        <fullName evidence="6">Heat shock protein 33 homolog</fullName>
        <shortName evidence="6">HSP33</shortName>
    </alternativeName>
</protein>
<comment type="similarity">
    <text evidence="6">Belongs to the HSP33 family.</text>
</comment>
<dbReference type="EMBL" id="DSZY01000029">
    <property type="protein sequence ID" value="HGU40751.1"/>
    <property type="molecule type" value="Genomic_DNA"/>
</dbReference>
<dbReference type="Gene3D" id="3.55.30.10">
    <property type="entry name" value="Hsp33 domain"/>
    <property type="match status" value="1"/>
</dbReference>
<evidence type="ECO:0000256" key="1">
    <source>
        <dbReference type="ARBA" id="ARBA00022490"/>
    </source>
</evidence>
<comment type="function">
    <text evidence="6">Redox regulated molecular chaperone. Protects both thermally unfolding and oxidatively damaged proteins from irreversible aggregation. Plays an important role in the bacterial defense system toward oxidative stress.</text>
</comment>
<evidence type="ECO:0000256" key="6">
    <source>
        <dbReference type="HAMAP-Rule" id="MF_00117"/>
    </source>
</evidence>
<comment type="PTM">
    <text evidence="6">Under oxidizing conditions two disulfide bonds are formed involving the reactive cysteines. Under reducing conditions zinc is bound to the reactive cysteines and the protein is inactive.</text>
</comment>
<name>A0A7C5VPX8_9BACT</name>
<keyword evidence="3 6" id="KW-1015">Disulfide bond</keyword>
<dbReference type="PANTHER" id="PTHR30111:SF1">
    <property type="entry name" value="33 KDA CHAPERONIN"/>
    <property type="match status" value="1"/>
</dbReference>
<dbReference type="SUPFAM" id="SSF64397">
    <property type="entry name" value="Hsp33 domain"/>
    <property type="match status" value="1"/>
</dbReference>
<sequence length="288" mass="31565">MGKIVYGTAYAGKLRFSLLDGTDFVDFARKQHGLSYLPTVVLGRLLVAAGLVCPWLSEREMITFVLSGDGPAGSVSAQANSKFTVRGYITNKQFELERNELGKFDVRSAVGKGTLTVVRDVGLRNPMISKVPIVSGEIAEDVAYYFTVSEQIPSAFALGVLMNKDGVIRAGGVAIQVLDRSIDEGILKRIENKMQDFSITSSLGSSTLEELAAWLLETNELIIENSNVMFHCGCSKDKARDALLVLSKDDMLGLIAEGKAEVTCKWCSSVYVFEKDELIDLLRNFDRD</sequence>
<dbReference type="GO" id="GO:0051082">
    <property type="term" value="F:unfolded protein binding"/>
    <property type="evidence" value="ECO:0007669"/>
    <property type="project" value="UniProtKB-UniRule"/>
</dbReference>
<dbReference type="PIRSF" id="PIRSF005261">
    <property type="entry name" value="Heat_shock_Hsp33"/>
    <property type="match status" value="1"/>
</dbReference>
<dbReference type="HAMAP" id="MF_00117">
    <property type="entry name" value="HslO"/>
    <property type="match status" value="1"/>
</dbReference>
<comment type="caution">
    <text evidence="7">The sequence shown here is derived from an EMBL/GenBank/DDBJ whole genome shotgun (WGS) entry which is preliminary data.</text>
</comment>
<dbReference type="GO" id="GO:0044183">
    <property type="term" value="F:protein folding chaperone"/>
    <property type="evidence" value="ECO:0007669"/>
    <property type="project" value="TreeGrafter"/>
</dbReference>
<evidence type="ECO:0000256" key="4">
    <source>
        <dbReference type="ARBA" id="ARBA00023186"/>
    </source>
</evidence>
<feature type="disulfide bond" description="Redox-active" evidence="6">
    <location>
        <begin position="264"/>
        <end position="267"/>
    </location>
</feature>
<dbReference type="InterPro" id="IPR016154">
    <property type="entry name" value="Heat_shock_Hsp33_C"/>
</dbReference>
<keyword evidence="4 6" id="KW-0143">Chaperone</keyword>
<dbReference type="InterPro" id="IPR000397">
    <property type="entry name" value="Heat_shock_Hsp33"/>
</dbReference>
<keyword evidence="2 6" id="KW-0862">Zinc</keyword>
<evidence type="ECO:0000256" key="3">
    <source>
        <dbReference type="ARBA" id="ARBA00023157"/>
    </source>
</evidence>
<keyword evidence="1 6" id="KW-0963">Cytoplasm</keyword>